<dbReference type="PANTHER" id="PTHR48022:SF68">
    <property type="entry name" value="MAJOR FACILITATOR SUPERFAMILY (MFS) PROFILE DOMAIN-CONTAINING PROTEIN-RELATED"/>
    <property type="match status" value="1"/>
</dbReference>
<evidence type="ECO:0000256" key="3">
    <source>
        <dbReference type="ARBA" id="ARBA00022692"/>
    </source>
</evidence>
<evidence type="ECO:0000256" key="4">
    <source>
        <dbReference type="ARBA" id="ARBA00022989"/>
    </source>
</evidence>
<feature type="transmembrane region" description="Helical" evidence="6">
    <location>
        <begin position="196"/>
        <end position="218"/>
    </location>
</feature>
<dbReference type="InterPro" id="IPR050360">
    <property type="entry name" value="MFS_Sugar_Transporters"/>
</dbReference>
<dbReference type="GeneID" id="77732780"/>
<dbReference type="PROSITE" id="PS50850">
    <property type="entry name" value="MFS"/>
    <property type="match status" value="1"/>
</dbReference>
<reference evidence="8" key="1">
    <citation type="journal article" date="2022" name="G3 (Bethesda)">
        <title>High quality genome of the basidiomycete yeast Dioszegia hungarica PDD-24b-2 isolated from cloud water.</title>
        <authorList>
            <person name="Jarrige D."/>
            <person name="Haridas S."/>
            <person name="Bleykasten-Grosshans C."/>
            <person name="Joly M."/>
            <person name="Nadalig T."/>
            <person name="Sancelme M."/>
            <person name="Vuilleumier S."/>
            <person name="Grigoriev I.V."/>
            <person name="Amato P."/>
            <person name="Bringel F."/>
        </authorList>
    </citation>
    <scope>NUCLEOTIDE SEQUENCE</scope>
    <source>
        <strain evidence="8">PDD-24b-2</strain>
    </source>
</reference>
<dbReference type="Pfam" id="PF00083">
    <property type="entry name" value="Sugar_tr"/>
    <property type="match status" value="1"/>
</dbReference>
<dbReference type="InterPro" id="IPR005829">
    <property type="entry name" value="Sugar_transporter_CS"/>
</dbReference>
<feature type="transmembrane region" description="Helical" evidence="6">
    <location>
        <begin position="53"/>
        <end position="69"/>
    </location>
</feature>
<gene>
    <name evidence="8" type="ORF">MKK02DRAFT_45720</name>
</gene>
<dbReference type="EMBL" id="JAKWFO010000005">
    <property type="protein sequence ID" value="KAI9637009.1"/>
    <property type="molecule type" value="Genomic_DNA"/>
</dbReference>
<dbReference type="PROSITE" id="PS00216">
    <property type="entry name" value="SUGAR_TRANSPORT_1"/>
    <property type="match status" value="2"/>
</dbReference>
<feature type="transmembrane region" description="Helical" evidence="6">
    <location>
        <begin position="105"/>
        <end position="125"/>
    </location>
</feature>
<feature type="domain" description="Major facilitator superfamily (MFS) profile" evidence="7">
    <location>
        <begin position="59"/>
        <end position="499"/>
    </location>
</feature>
<sequence length="541" mass="59407">MSVEIKAIVPIEQQHELARASSKESIHKIEDAGEAYIVSAFADLSRKQTVKKYWKAVIFCLFASIAAAMDGFQTKIPGSIIANRGFINQFGTITDSAGLLQLDPLIVAAWGGIFQGGVICGNLYGGFLSDVIGRKYILAWLTILLAIGVAIECVATSWQVWAVAKIFTGMGNGLVQTQCVIYVAEVAPIRLRGALLASYALFYQLGGLCGAIGLQILATSPEVLDFRRVVYSQWVFTGLFVLAWPFVPETAWYHARKDNHELSKVSLKKLYGKNFDAEHEYKLMTLVLQDERKLAAEAGQTNFTEIFRGSNLRRFLISAAIPLFAQLSGNSLVNGYTSYFFQLAGMANPFLGAMIVSLIGLLGVLGAFFTSDLFGRRPLALGAGVILSSSLFIIAIMSVIPDTTARSTVLISFMCLWAFGYNSGIAPIGPAYQGETATPRLRAKTNSLSQATAQSLSLVFSYCVPLMLAKWNIRAAFFFFGTCCCATAGLYFLLPEYKNRSYAELDEMFQAKVPARKFKAYKTTAQYAAEADREYRERQQV</sequence>
<accession>A0AA38HCF1</accession>
<keyword evidence="3 6" id="KW-0812">Transmembrane</keyword>
<comment type="subcellular location">
    <subcellularLocation>
        <location evidence="1">Membrane</location>
        <topology evidence="1">Multi-pass membrane protein</topology>
    </subcellularLocation>
</comment>
<comment type="caution">
    <text evidence="8">The sequence shown here is derived from an EMBL/GenBank/DDBJ whole genome shotgun (WGS) entry which is preliminary data.</text>
</comment>
<keyword evidence="9" id="KW-1185">Reference proteome</keyword>
<evidence type="ECO:0000313" key="9">
    <source>
        <dbReference type="Proteomes" id="UP001164286"/>
    </source>
</evidence>
<dbReference type="AlphaFoldDB" id="A0AA38HCF1"/>
<evidence type="ECO:0000259" key="7">
    <source>
        <dbReference type="PROSITE" id="PS50850"/>
    </source>
</evidence>
<keyword evidence="5 6" id="KW-0472">Membrane</keyword>
<evidence type="ECO:0000256" key="2">
    <source>
        <dbReference type="ARBA" id="ARBA00010992"/>
    </source>
</evidence>
<dbReference type="Proteomes" id="UP001164286">
    <property type="component" value="Unassembled WGS sequence"/>
</dbReference>
<dbReference type="PANTHER" id="PTHR48022">
    <property type="entry name" value="PLASTIDIC GLUCOSE TRANSPORTER 4"/>
    <property type="match status" value="1"/>
</dbReference>
<feature type="transmembrane region" description="Helical" evidence="6">
    <location>
        <begin position="339"/>
        <end position="367"/>
    </location>
</feature>
<dbReference type="PROSITE" id="PS00217">
    <property type="entry name" value="SUGAR_TRANSPORT_2"/>
    <property type="match status" value="1"/>
</dbReference>
<evidence type="ECO:0000313" key="8">
    <source>
        <dbReference type="EMBL" id="KAI9637009.1"/>
    </source>
</evidence>
<dbReference type="InterPro" id="IPR020846">
    <property type="entry name" value="MFS_dom"/>
</dbReference>
<dbReference type="SUPFAM" id="SSF103473">
    <property type="entry name" value="MFS general substrate transporter"/>
    <property type="match status" value="1"/>
</dbReference>
<evidence type="ECO:0000256" key="5">
    <source>
        <dbReference type="ARBA" id="ARBA00023136"/>
    </source>
</evidence>
<comment type="similarity">
    <text evidence="2">Belongs to the major facilitator superfamily. Sugar transporter (TC 2.A.1.1) family.</text>
</comment>
<dbReference type="Gene3D" id="1.20.1250.20">
    <property type="entry name" value="MFS general substrate transporter like domains"/>
    <property type="match status" value="1"/>
</dbReference>
<organism evidence="8 9">
    <name type="scientific">Dioszegia hungarica</name>
    <dbReference type="NCBI Taxonomy" id="4972"/>
    <lineage>
        <taxon>Eukaryota</taxon>
        <taxon>Fungi</taxon>
        <taxon>Dikarya</taxon>
        <taxon>Basidiomycota</taxon>
        <taxon>Agaricomycotina</taxon>
        <taxon>Tremellomycetes</taxon>
        <taxon>Tremellales</taxon>
        <taxon>Bulleribasidiaceae</taxon>
        <taxon>Dioszegia</taxon>
    </lineage>
</organism>
<proteinExistence type="inferred from homology"/>
<evidence type="ECO:0000256" key="6">
    <source>
        <dbReference type="SAM" id="Phobius"/>
    </source>
</evidence>
<keyword evidence="4 6" id="KW-1133">Transmembrane helix</keyword>
<dbReference type="RefSeq" id="XP_052946786.1">
    <property type="nucleotide sequence ID" value="XM_053093575.1"/>
</dbReference>
<feature type="transmembrane region" description="Helical" evidence="6">
    <location>
        <begin position="475"/>
        <end position="494"/>
    </location>
</feature>
<feature type="transmembrane region" description="Helical" evidence="6">
    <location>
        <begin position="230"/>
        <end position="247"/>
    </location>
</feature>
<dbReference type="GO" id="GO:0016020">
    <property type="term" value="C:membrane"/>
    <property type="evidence" value="ECO:0007669"/>
    <property type="project" value="UniProtKB-SubCell"/>
</dbReference>
<feature type="transmembrane region" description="Helical" evidence="6">
    <location>
        <begin position="166"/>
        <end position="184"/>
    </location>
</feature>
<feature type="transmembrane region" description="Helical" evidence="6">
    <location>
        <begin position="379"/>
        <end position="401"/>
    </location>
</feature>
<feature type="transmembrane region" description="Helical" evidence="6">
    <location>
        <begin position="407"/>
        <end position="430"/>
    </location>
</feature>
<dbReference type="InterPro" id="IPR005828">
    <property type="entry name" value="MFS_sugar_transport-like"/>
</dbReference>
<dbReference type="GO" id="GO:0005351">
    <property type="term" value="F:carbohydrate:proton symporter activity"/>
    <property type="evidence" value="ECO:0007669"/>
    <property type="project" value="TreeGrafter"/>
</dbReference>
<dbReference type="InterPro" id="IPR036259">
    <property type="entry name" value="MFS_trans_sf"/>
</dbReference>
<feature type="transmembrane region" description="Helical" evidence="6">
    <location>
        <begin position="137"/>
        <end position="160"/>
    </location>
</feature>
<protein>
    <submittedName>
        <fullName evidence="8">General substrate transporter</fullName>
    </submittedName>
</protein>
<evidence type="ECO:0000256" key="1">
    <source>
        <dbReference type="ARBA" id="ARBA00004141"/>
    </source>
</evidence>
<name>A0AA38HCF1_9TREE</name>